<dbReference type="InterPro" id="IPR013083">
    <property type="entry name" value="Znf_RING/FYVE/PHD"/>
</dbReference>
<reference evidence="7" key="2">
    <citation type="submission" date="2021-09" db="EMBL/GenBank/DDBJ databases">
        <authorList>
            <person name="Jia N."/>
            <person name="Wang J."/>
            <person name="Shi W."/>
            <person name="Du L."/>
            <person name="Sun Y."/>
            <person name="Zhan W."/>
            <person name="Jiang J."/>
            <person name="Wang Q."/>
            <person name="Zhang B."/>
            <person name="Ji P."/>
            <person name="Sakyi L.B."/>
            <person name="Cui X."/>
            <person name="Yuan T."/>
            <person name="Jiang B."/>
            <person name="Yang W."/>
            <person name="Lam T.T.-Y."/>
            <person name="Chang Q."/>
            <person name="Ding S."/>
            <person name="Wang X."/>
            <person name="Zhu J."/>
            <person name="Ruan X."/>
            <person name="Zhao L."/>
            <person name="Wei J."/>
            <person name="Que T."/>
            <person name="Du C."/>
            <person name="Cheng J."/>
            <person name="Dai P."/>
            <person name="Han X."/>
            <person name="Huang E."/>
            <person name="Gao Y."/>
            <person name="Liu J."/>
            <person name="Shao H."/>
            <person name="Ye R."/>
            <person name="Li L."/>
            <person name="Wei W."/>
            <person name="Wang X."/>
            <person name="Wang C."/>
            <person name="Huo Q."/>
            <person name="Li W."/>
            <person name="Guo W."/>
            <person name="Chen H."/>
            <person name="Chen S."/>
            <person name="Zhou L."/>
            <person name="Zhou L."/>
            <person name="Ni X."/>
            <person name="Tian J."/>
            <person name="Zhou Y."/>
            <person name="Sheng Y."/>
            <person name="Liu T."/>
            <person name="Pan Y."/>
            <person name="Xia L."/>
            <person name="Li J."/>
            <person name="Zhao F."/>
            <person name="Cao W."/>
        </authorList>
    </citation>
    <scope>NUCLEOTIDE SEQUENCE</scope>
    <source>
        <strain evidence="7">Rsan-2018</strain>
        <tissue evidence="7">Larvae</tissue>
    </source>
</reference>
<dbReference type="VEuPathDB" id="VectorBase:RSAN_030457"/>
<dbReference type="GO" id="GO:0043122">
    <property type="term" value="P:regulation of canonical NF-kappaB signal transduction"/>
    <property type="evidence" value="ECO:0007669"/>
    <property type="project" value="TreeGrafter"/>
</dbReference>
<gene>
    <name evidence="7" type="ORF">HPB52_012894</name>
</gene>
<dbReference type="PANTHER" id="PTHR10131:SF138">
    <property type="entry name" value="RE66324P"/>
    <property type="match status" value="1"/>
</dbReference>
<evidence type="ECO:0000256" key="4">
    <source>
        <dbReference type="PROSITE-ProRule" id="PRU00175"/>
    </source>
</evidence>
<evidence type="ECO:0000313" key="7">
    <source>
        <dbReference type="EMBL" id="KAH7976375.1"/>
    </source>
</evidence>
<dbReference type="InterPro" id="IPR017907">
    <property type="entry name" value="Znf_RING_CS"/>
</dbReference>
<keyword evidence="8" id="KW-1185">Reference proteome</keyword>
<sequence length="921" mass="101394">MPDREGCRARLLLCDSVSGANWRPTRFEDELTVLRYACSVCDIVPSTTVVLPCSHVLCELCVTGCVVQDGGSVCPLDTEPFCEDECQKLKLPAKTKHNLKIAAIRVSTRATAGPTPSRHDDVICSHVIPSERHRPPVRAPPKQCVSIQWIAAMPDRGGRQTLHRLCDSVSGVSWRPTRFEDELKLVPYACCVCHVIPGTTALLPCSHFLCEQCLTGCVVQDGGSVCPMDAEPFCEDECQKIKLPDNKRRNLKAHCWNEADGCEFVGTIEAVLLHFDRQCAFHALQCPRCEQRIRRTVIAAHYVAGCSQNASCASGAQQSRQDGSSTSWETSVILEQFSTLQSQMNELVEQSRQRDASQIQEIGRVLRDSQVKVKEDVKAQLQEIVPVVRASESDLKENVKTQLRELVHVVRDSGCELKEHVSRVEAGLSSRLTEQRQSLQGSLDCFPAMPDTTYLLCGFASGLDWRPIGFKQRLQTTRVCRLCGVVPQSIAVLPCTHFLCDSCLNGCADEEGLHACPLDKTSFDAESDVSWITFNRKQVERLLVSCWNAKYGCDFTGPAGELLEHFEKHCSFHAIACSRCRDTVLRKDLLRHCEAGCNGVASLQPTTAGHVSAANAGAPTTTAYSRGRDLVADCSCHDMLSSIQGRVNDLAEALDKLGSKRVSEQTTCDSASTSRGVSGFEATASVQETTPGTTSLGALVSALNEMKLVVTEGFRKIERRARSENLPGCSSSSMQQSRPQAAVASRPSRSAPVYPPSALPLELPRSSGGPGYLTTSEGTEELFVFSVQYKPWLTAEKSQGLKVVWHPIYIGREETGVCIRCVVQRNASFVAVYAMCTMPARWKLPEVRPLRAEDLSSPNLREWIVEKAKEPSRDYLPVSAYAPDLRLRCMLDATSLAPKNIVEGEIQVDFLVKLERHFPVT</sequence>
<feature type="domain" description="RING-type" evidence="6">
    <location>
        <begin position="38"/>
        <end position="78"/>
    </location>
</feature>
<feature type="compositionally biased region" description="Low complexity" evidence="5">
    <location>
        <begin position="737"/>
        <end position="752"/>
    </location>
</feature>
<keyword evidence="3" id="KW-0862">Zinc</keyword>
<evidence type="ECO:0000256" key="5">
    <source>
        <dbReference type="SAM" id="MobiDB-lite"/>
    </source>
</evidence>
<dbReference type="SUPFAM" id="SSF58113">
    <property type="entry name" value="Apolipoprotein A-I"/>
    <property type="match status" value="1"/>
</dbReference>
<evidence type="ECO:0000256" key="1">
    <source>
        <dbReference type="ARBA" id="ARBA00022723"/>
    </source>
</evidence>
<feature type="region of interest" description="Disordered" evidence="5">
    <location>
        <begin position="721"/>
        <end position="772"/>
    </location>
</feature>
<name>A0A9D4T7T2_RHISA</name>
<dbReference type="SUPFAM" id="SSF49599">
    <property type="entry name" value="TRAF domain-like"/>
    <property type="match status" value="2"/>
</dbReference>
<evidence type="ECO:0000313" key="8">
    <source>
        <dbReference type="Proteomes" id="UP000821837"/>
    </source>
</evidence>
<dbReference type="PROSITE" id="PS00518">
    <property type="entry name" value="ZF_RING_1"/>
    <property type="match status" value="3"/>
</dbReference>
<dbReference type="PANTHER" id="PTHR10131">
    <property type="entry name" value="TNF RECEPTOR ASSOCIATED FACTOR"/>
    <property type="match status" value="1"/>
</dbReference>
<dbReference type="SUPFAM" id="SSF57850">
    <property type="entry name" value="RING/U-box"/>
    <property type="match status" value="2"/>
</dbReference>
<dbReference type="PROSITE" id="PS50089">
    <property type="entry name" value="ZF_RING_2"/>
    <property type="match status" value="3"/>
</dbReference>
<keyword evidence="2 4" id="KW-0863">Zinc-finger</keyword>
<dbReference type="Proteomes" id="UP000821837">
    <property type="component" value="Chromosome 10"/>
</dbReference>
<feature type="domain" description="RING-type" evidence="6">
    <location>
        <begin position="190"/>
        <end position="229"/>
    </location>
</feature>
<dbReference type="CDD" id="cd16449">
    <property type="entry name" value="RING-HC"/>
    <property type="match status" value="1"/>
</dbReference>
<keyword evidence="1" id="KW-0479">Metal-binding</keyword>
<dbReference type="SMART" id="SM00184">
    <property type="entry name" value="RING"/>
    <property type="match status" value="3"/>
</dbReference>
<accession>A0A9D4T7T2</accession>
<reference evidence="7" key="1">
    <citation type="journal article" date="2020" name="Cell">
        <title>Large-Scale Comparative Analyses of Tick Genomes Elucidate Their Genetic Diversity and Vector Capacities.</title>
        <authorList>
            <consortium name="Tick Genome and Microbiome Consortium (TIGMIC)"/>
            <person name="Jia N."/>
            <person name="Wang J."/>
            <person name="Shi W."/>
            <person name="Du L."/>
            <person name="Sun Y."/>
            <person name="Zhan W."/>
            <person name="Jiang J.F."/>
            <person name="Wang Q."/>
            <person name="Zhang B."/>
            <person name="Ji P."/>
            <person name="Bell-Sakyi L."/>
            <person name="Cui X.M."/>
            <person name="Yuan T.T."/>
            <person name="Jiang B.G."/>
            <person name="Yang W.F."/>
            <person name="Lam T.T."/>
            <person name="Chang Q.C."/>
            <person name="Ding S.J."/>
            <person name="Wang X.J."/>
            <person name="Zhu J.G."/>
            <person name="Ruan X.D."/>
            <person name="Zhao L."/>
            <person name="Wei J.T."/>
            <person name="Ye R.Z."/>
            <person name="Que T.C."/>
            <person name="Du C.H."/>
            <person name="Zhou Y.H."/>
            <person name="Cheng J.X."/>
            <person name="Dai P.F."/>
            <person name="Guo W.B."/>
            <person name="Han X.H."/>
            <person name="Huang E.J."/>
            <person name="Li L.F."/>
            <person name="Wei W."/>
            <person name="Gao Y.C."/>
            <person name="Liu J.Z."/>
            <person name="Shao H.Z."/>
            <person name="Wang X."/>
            <person name="Wang C.C."/>
            <person name="Yang T.C."/>
            <person name="Huo Q.B."/>
            <person name="Li W."/>
            <person name="Chen H.Y."/>
            <person name="Chen S.E."/>
            <person name="Zhou L.G."/>
            <person name="Ni X.B."/>
            <person name="Tian J.H."/>
            <person name="Sheng Y."/>
            <person name="Liu T."/>
            <person name="Pan Y.S."/>
            <person name="Xia L.Y."/>
            <person name="Li J."/>
            <person name="Zhao F."/>
            <person name="Cao W.C."/>
        </authorList>
    </citation>
    <scope>NUCLEOTIDE SEQUENCE</scope>
    <source>
        <strain evidence="7">Rsan-2018</strain>
    </source>
</reference>
<dbReference type="EMBL" id="JABSTV010001246">
    <property type="protein sequence ID" value="KAH7976375.1"/>
    <property type="molecule type" value="Genomic_DNA"/>
</dbReference>
<dbReference type="AlphaFoldDB" id="A0A9D4T7T2"/>
<dbReference type="VEuPathDB" id="VectorBase:RSAN_054194"/>
<evidence type="ECO:0000256" key="2">
    <source>
        <dbReference type="ARBA" id="ARBA00022771"/>
    </source>
</evidence>
<proteinExistence type="predicted"/>
<protein>
    <recommendedName>
        <fullName evidence="6">RING-type domain-containing protein</fullName>
    </recommendedName>
</protein>
<comment type="caution">
    <text evidence="7">The sequence shown here is derived from an EMBL/GenBank/DDBJ whole genome shotgun (WGS) entry which is preliminary data.</text>
</comment>
<evidence type="ECO:0000259" key="6">
    <source>
        <dbReference type="PROSITE" id="PS50089"/>
    </source>
</evidence>
<dbReference type="GO" id="GO:0005164">
    <property type="term" value="F:tumor necrosis factor receptor binding"/>
    <property type="evidence" value="ECO:0007669"/>
    <property type="project" value="TreeGrafter"/>
</dbReference>
<evidence type="ECO:0000256" key="3">
    <source>
        <dbReference type="ARBA" id="ARBA00022833"/>
    </source>
</evidence>
<feature type="domain" description="RING-type" evidence="6">
    <location>
        <begin position="480"/>
        <end position="520"/>
    </location>
</feature>
<organism evidence="7 8">
    <name type="scientific">Rhipicephalus sanguineus</name>
    <name type="common">Brown dog tick</name>
    <name type="synonym">Ixodes sanguineus</name>
    <dbReference type="NCBI Taxonomy" id="34632"/>
    <lineage>
        <taxon>Eukaryota</taxon>
        <taxon>Metazoa</taxon>
        <taxon>Ecdysozoa</taxon>
        <taxon>Arthropoda</taxon>
        <taxon>Chelicerata</taxon>
        <taxon>Arachnida</taxon>
        <taxon>Acari</taxon>
        <taxon>Parasitiformes</taxon>
        <taxon>Ixodida</taxon>
        <taxon>Ixodoidea</taxon>
        <taxon>Ixodidae</taxon>
        <taxon>Rhipicephalinae</taxon>
        <taxon>Rhipicephalus</taxon>
        <taxon>Rhipicephalus</taxon>
    </lineage>
</organism>
<dbReference type="VEuPathDB" id="VectorBase:RSAN_037245"/>
<dbReference type="InterPro" id="IPR001841">
    <property type="entry name" value="Znf_RING"/>
</dbReference>
<dbReference type="Gene3D" id="3.30.40.10">
    <property type="entry name" value="Zinc/RING finger domain, C3HC4 (zinc finger)"/>
    <property type="match status" value="4"/>
</dbReference>
<dbReference type="GO" id="GO:0008270">
    <property type="term" value="F:zinc ion binding"/>
    <property type="evidence" value="ECO:0007669"/>
    <property type="project" value="UniProtKB-KW"/>
</dbReference>
<dbReference type="GO" id="GO:0009898">
    <property type="term" value="C:cytoplasmic side of plasma membrane"/>
    <property type="evidence" value="ECO:0007669"/>
    <property type="project" value="TreeGrafter"/>
</dbReference>